<dbReference type="PROSITE" id="PS51292">
    <property type="entry name" value="ZF_RING_CH"/>
    <property type="match status" value="1"/>
</dbReference>
<evidence type="ECO:0000256" key="2">
    <source>
        <dbReference type="ARBA" id="ARBA00022771"/>
    </source>
</evidence>
<protein>
    <submittedName>
        <fullName evidence="7">OLC1v1032767C1</fullName>
    </submittedName>
</protein>
<evidence type="ECO:0000313" key="8">
    <source>
        <dbReference type="Proteomes" id="UP001161247"/>
    </source>
</evidence>
<feature type="region of interest" description="Disordered" evidence="4">
    <location>
        <begin position="1"/>
        <end position="49"/>
    </location>
</feature>
<keyword evidence="5" id="KW-0812">Transmembrane</keyword>
<evidence type="ECO:0000256" key="1">
    <source>
        <dbReference type="ARBA" id="ARBA00022723"/>
    </source>
</evidence>
<evidence type="ECO:0000313" key="7">
    <source>
        <dbReference type="EMBL" id="CAI9096585.1"/>
    </source>
</evidence>
<dbReference type="EMBL" id="OX459119">
    <property type="protein sequence ID" value="CAI9096585.1"/>
    <property type="molecule type" value="Genomic_DNA"/>
</dbReference>
<keyword evidence="2" id="KW-0863">Zinc-finger</keyword>
<dbReference type="PANTHER" id="PTHR46214:SF8">
    <property type="entry name" value="RING_FYVE_PHD ZINC FINGER SUPERFAMILY PROTEIN"/>
    <property type="match status" value="1"/>
</dbReference>
<keyword evidence="3" id="KW-0862">Zinc</keyword>
<dbReference type="AlphaFoldDB" id="A0AAV1CNK9"/>
<evidence type="ECO:0000256" key="5">
    <source>
        <dbReference type="SAM" id="Phobius"/>
    </source>
</evidence>
<sequence length="209" mass="23142">MDADHSDCKPKSKLNQASGRDETSSSSSSGRDHLENDEFPSCSKEKNGSAVDNNQVIDAVDVRLEEEHPGAAGIEKLCRICHLNNEQSSSRSPELIQLGCNCKEELGLSHRHCAEAWFKHKGNRVCEICNKIAKNVRFAKEPRVFVVEINQLRSMAYANTSSYESSPATDISPIPRQGDSRLCKQSCNFLLGCLALALIISTFVRVKLF</sequence>
<evidence type="ECO:0000259" key="6">
    <source>
        <dbReference type="PROSITE" id="PS51292"/>
    </source>
</evidence>
<keyword evidence="5" id="KW-1133">Transmembrane helix</keyword>
<feature type="domain" description="RING-CH-type" evidence="6">
    <location>
        <begin position="70"/>
        <end position="136"/>
    </location>
</feature>
<proteinExistence type="predicted"/>
<dbReference type="InterPro" id="IPR011016">
    <property type="entry name" value="Znf_RING-CH"/>
</dbReference>
<dbReference type="InterPro" id="IPR013083">
    <property type="entry name" value="Znf_RING/FYVE/PHD"/>
</dbReference>
<dbReference type="Proteomes" id="UP001161247">
    <property type="component" value="Chromosome 2"/>
</dbReference>
<evidence type="ECO:0000256" key="3">
    <source>
        <dbReference type="ARBA" id="ARBA00022833"/>
    </source>
</evidence>
<accession>A0AAV1CNK9</accession>
<dbReference type="SUPFAM" id="SSF57850">
    <property type="entry name" value="RING/U-box"/>
    <property type="match status" value="1"/>
</dbReference>
<feature type="compositionally biased region" description="Basic and acidic residues" evidence="4">
    <location>
        <begin position="1"/>
        <end position="10"/>
    </location>
</feature>
<keyword evidence="5" id="KW-0472">Membrane</keyword>
<dbReference type="Gene3D" id="3.30.40.10">
    <property type="entry name" value="Zinc/RING finger domain, C3HC4 (zinc finger)"/>
    <property type="match status" value="1"/>
</dbReference>
<dbReference type="PANTHER" id="PTHR46214">
    <property type="entry name" value="ZINC FINGER, RING-CH-TYPE"/>
    <property type="match status" value="1"/>
</dbReference>
<name>A0AAV1CNK9_OLDCO</name>
<dbReference type="SMART" id="SM00744">
    <property type="entry name" value="RINGv"/>
    <property type="match status" value="1"/>
</dbReference>
<reference evidence="7" key="1">
    <citation type="submission" date="2023-03" db="EMBL/GenBank/DDBJ databases">
        <authorList>
            <person name="Julca I."/>
        </authorList>
    </citation>
    <scope>NUCLEOTIDE SEQUENCE</scope>
</reference>
<dbReference type="GO" id="GO:0008270">
    <property type="term" value="F:zinc ion binding"/>
    <property type="evidence" value="ECO:0007669"/>
    <property type="project" value="UniProtKB-KW"/>
</dbReference>
<evidence type="ECO:0000256" key="4">
    <source>
        <dbReference type="SAM" id="MobiDB-lite"/>
    </source>
</evidence>
<organism evidence="7 8">
    <name type="scientific">Oldenlandia corymbosa var. corymbosa</name>
    <dbReference type="NCBI Taxonomy" id="529605"/>
    <lineage>
        <taxon>Eukaryota</taxon>
        <taxon>Viridiplantae</taxon>
        <taxon>Streptophyta</taxon>
        <taxon>Embryophyta</taxon>
        <taxon>Tracheophyta</taxon>
        <taxon>Spermatophyta</taxon>
        <taxon>Magnoliopsida</taxon>
        <taxon>eudicotyledons</taxon>
        <taxon>Gunneridae</taxon>
        <taxon>Pentapetalae</taxon>
        <taxon>asterids</taxon>
        <taxon>lamiids</taxon>
        <taxon>Gentianales</taxon>
        <taxon>Rubiaceae</taxon>
        <taxon>Rubioideae</taxon>
        <taxon>Spermacoceae</taxon>
        <taxon>Hedyotis-Oldenlandia complex</taxon>
        <taxon>Oldenlandia</taxon>
    </lineage>
</organism>
<keyword evidence="8" id="KW-1185">Reference proteome</keyword>
<keyword evidence="1" id="KW-0479">Metal-binding</keyword>
<gene>
    <name evidence="7" type="ORF">OLC1_LOCUS7307</name>
</gene>
<feature type="transmembrane region" description="Helical" evidence="5">
    <location>
        <begin position="189"/>
        <end position="208"/>
    </location>
</feature>
<dbReference type="Pfam" id="PF12906">
    <property type="entry name" value="RINGv"/>
    <property type="match status" value="1"/>
</dbReference>